<evidence type="ECO:0000256" key="2">
    <source>
        <dbReference type="ARBA" id="ARBA00016337"/>
    </source>
</evidence>
<dbReference type="Pfam" id="PF02424">
    <property type="entry name" value="ApbE"/>
    <property type="match status" value="1"/>
</dbReference>
<comment type="cofactor">
    <cofactor evidence="10">
        <name>Mg(2+)</name>
        <dbReference type="ChEBI" id="CHEBI:18420"/>
    </cofactor>
    <cofactor evidence="10">
        <name>Mn(2+)</name>
        <dbReference type="ChEBI" id="CHEBI:29035"/>
    </cofactor>
    <text evidence="10">Magnesium. Can also use manganese.</text>
</comment>
<reference evidence="11 12" key="1">
    <citation type="submission" date="2018-04" db="EMBL/GenBank/DDBJ databases">
        <title>Pedobacter chongqingensis sp. nov., isolated from a rottenly hemp rope.</title>
        <authorList>
            <person name="Cai Y."/>
        </authorList>
    </citation>
    <scope>NUCLEOTIDE SEQUENCE [LARGE SCALE GENOMIC DNA]</scope>
    <source>
        <strain evidence="11 12">FJ4-8</strain>
    </source>
</reference>
<accession>A0A2U2PEZ3</accession>
<dbReference type="AlphaFoldDB" id="A0A2U2PEZ3"/>
<evidence type="ECO:0000256" key="3">
    <source>
        <dbReference type="ARBA" id="ARBA00022630"/>
    </source>
</evidence>
<keyword evidence="3" id="KW-0285">Flavoprotein</keyword>
<evidence type="ECO:0000256" key="7">
    <source>
        <dbReference type="ARBA" id="ARBA00022842"/>
    </source>
</evidence>
<organism evidence="11 12">
    <name type="scientific">Pararcticibacter amylolyticus</name>
    <dbReference type="NCBI Taxonomy" id="2173175"/>
    <lineage>
        <taxon>Bacteria</taxon>
        <taxon>Pseudomonadati</taxon>
        <taxon>Bacteroidota</taxon>
        <taxon>Sphingobacteriia</taxon>
        <taxon>Sphingobacteriales</taxon>
        <taxon>Sphingobacteriaceae</taxon>
        <taxon>Pararcticibacter</taxon>
    </lineage>
</organism>
<protein>
    <recommendedName>
        <fullName evidence="2">FAD:protein FMN transferase</fullName>
        <ecNumber evidence="1">2.7.1.180</ecNumber>
    </recommendedName>
    <alternativeName>
        <fullName evidence="8">Flavin transferase</fullName>
    </alternativeName>
</protein>
<dbReference type="Gene3D" id="3.10.520.10">
    <property type="entry name" value="ApbE-like domains"/>
    <property type="match status" value="1"/>
</dbReference>
<dbReference type="InterPro" id="IPR024932">
    <property type="entry name" value="ApbE"/>
</dbReference>
<dbReference type="PANTHER" id="PTHR30040:SF2">
    <property type="entry name" value="FAD:PROTEIN FMN TRANSFERASE"/>
    <property type="match status" value="1"/>
</dbReference>
<dbReference type="GO" id="GO:0046872">
    <property type="term" value="F:metal ion binding"/>
    <property type="evidence" value="ECO:0007669"/>
    <property type="project" value="UniProtKB-KW"/>
</dbReference>
<proteinExistence type="predicted"/>
<dbReference type="RefSeq" id="WP_109416943.1">
    <property type="nucleotide sequence ID" value="NZ_QEAS01000013.1"/>
</dbReference>
<dbReference type="EC" id="2.7.1.180" evidence="1"/>
<evidence type="ECO:0000256" key="10">
    <source>
        <dbReference type="PIRSR" id="PIRSR006268-2"/>
    </source>
</evidence>
<evidence type="ECO:0000256" key="5">
    <source>
        <dbReference type="ARBA" id="ARBA00022723"/>
    </source>
</evidence>
<gene>
    <name evidence="11" type="ORF">DDR33_16620</name>
</gene>
<feature type="binding site" evidence="10">
    <location>
        <position position="166"/>
    </location>
    <ligand>
        <name>Mg(2+)</name>
        <dbReference type="ChEBI" id="CHEBI:18420"/>
    </ligand>
</feature>
<keyword evidence="5 10" id="KW-0479">Metal-binding</keyword>
<evidence type="ECO:0000313" key="12">
    <source>
        <dbReference type="Proteomes" id="UP000245647"/>
    </source>
</evidence>
<dbReference type="EMBL" id="QEAS01000013">
    <property type="protein sequence ID" value="PWG79699.1"/>
    <property type="molecule type" value="Genomic_DNA"/>
</dbReference>
<evidence type="ECO:0000256" key="8">
    <source>
        <dbReference type="ARBA" id="ARBA00031306"/>
    </source>
</evidence>
<keyword evidence="4 11" id="KW-0808">Transferase</keyword>
<evidence type="ECO:0000256" key="6">
    <source>
        <dbReference type="ARBA" id="ARBA00022827"/>
    </source>
</evidence>
<feature type="non-terminal residue" evidence="11">
    <location>
        <position position="332"/>
    </location>
</feature>
<dbReference type="SUPFAM" id="SSF143631">
    <property type="entry name" value="ApbE-like"/>
    <property type="match status" value="1"/>
</dbReference>
<keyword evidence="12" id="KW-1185">Reference proteome</keyword>
<dbReference type="Proteomes" id="UP000245647">
    <property type="component" value="Unassembled WGS sequence"/>
</dbReference>
<keyword evidence="7 10" id="KW-0460">Magnesium</keyword>
<name>A0A2U2PEZ3_9SPHI</name>
<evidence type="ECO:0000256" key="9">
    <source>
        <dbReference type="ARBA" id="ARBA00048540"/>
    </source>
</evidence>
<evidence type="ECO:0000313" key="11">
    <source>
        <dbReference type="EMBL" id="PWG79699.1"/>
    </source>
</evidence>
<evidence type="ECO:0000256" key="4">
    <source>
        <dbReference type="ARBA" id="ARBA00022679"/>
    </source>
</evidence>
<evidence type="ECO:0000256" key="1">
    <source>
        <dbReference type="ARBA" id="ARBA00011955"/>
    </source>
</evidence>
<sequence>MMKALCILIAVLLPALFFPAKQMKPFRISGYAQGTTYHITYYAEDSIIRGAEIAGLLDGIDSSLSVYKPYSLISQFNKSQRGWITDAHLRNVILKAQEVNKKTGGIFDITIQPLVQAWGFGTIPESGMPDSAGVRALMKCAGPDKIRLRGDSLIKTTPCTHIDVNGIAQGYSVDVLADYFDRKGIKDYLVEIGGEIRVRGRRQPSGQVMTVGIEGPSDDLNPEPLQKVVLLKVGALTTSGNYRKFYQQGGKRISHLIDARTGFPIQNELISVTVWADDAITADGYDNALMGMGLSNALRFVSKQKKMEAYFIYRKEDGSVGDTATLGFYKLM</sequence>
<dbReference type="GO" id="GO:0016740">
    <property type="term" value="F:transferase activity"/>
    <property type="evidence" value="ECO:0007669"/>
    <property type="project" value="UniProtKB-KW"/>
</dbReference>
<dbReference type="OrthoDB" id="9778595at2"/>
<comment type="caution">
    <text evidence="11">The sequence shown here is derived from an EMBL/GenBank/DDBJ whole genome shotgun (WGS) entry which is preliminary data.</text>
</comment>
<feature type="binding site" evidence="10">
    <location>
        <position position="283"/>
    </location>
    <ligand>
        <name>Mg(2+)</name>
        <dbReference type="ChEBI" id="CHEBI:18420"/>
    </ligand>
</feature>
<dbReference type="PIRSF" id="PIRSF006268">
    <property type="entry name" value="ApbE"/>
    <property type="match status" value="1"/>
</dbReference>
<keyword evidence="6" id="KW-0274">FAD</keyword>
<comment type="catalytic activity">
    <reaction evidence="9">
        <text>L-threonyl-[protein] + FAD = FMN-L-threonyl-[protein] + AMP + H(+)</text>
        <dbReference type="Rhea" id="RHEA:36847"/>
        <dbReference type="Rhea" id="RHEA-COMP:11060"/>
        <dbReference type="Rhea" id="RHEA-COMP:11061"/>
        <dbReference type="ChEBI" id="CHEBI:15378"/>
        <dbReference type="ChEBI" id="CHEBI:30013"/>
        <dbReference type="ChEBI" id="CHEBI:57692"/>
        <dbReference type="ChEBI" id="CHEBI:74257"/>
        <dbReference type="ChEBI" id="CHEBI:456215"/>
        <dbReference type="EC" id="2.7.1.180"/>
    </reaction>
</comment>
<dbReference type="InterPro" id="IPR003374">
    <property type="entry name" value="ApbE-like_sf"/>
</dbReference>
<dbReference type="PANTHER" id="PTHR30040">
    <property type="entry name" value="THIAMINE BIOSYNTHESIS LIPOPROTEIN APBE"/>
    <property type="match status" value="1"/>
</dbReference>